<keyword evidence="3" id="KW-1185">Reference proteome</keyword>
<feature type="domain" description="Transposase IS701-like DDE" evidence="1">
    <location>
        <begin position="14"/>
        <end position="199"/>
    </location>
</feature>
<dbReference type="Gene3D" id="3.90.350.10">
    <property type="entry name" value="Transposase Inhibitor Protein From Tn5, Chain A, domain 1"/>
    <property type="match status" value="1"/>
</dbReference>
<accession>A0A8J6QSU4</accession>
<comment type="caution">
    <text evidence="2">The sequence shown here is derived from an EMBL/GenBank/DDBJ whole genome shotgun (WGS) entry which is preliminary data.</text>
</comment>
<organism evidence="2 3">
    <name type="scientific">Pelovirga terrestris</name>
    <dbReference type="NCBI Taxonomy" id="2771352"/>
    <lineage>
        <taxon>Bacteria</taxon>
        <taxon>Pseudomonadati</taxon>
        <taxon>Thermodesulfobacteriota</taxon>
        <taxon>Desulfuromonadia</taxon>
        <taxon>Geobacterales</taxon>
        <taxon>Geobacteraceae</taxon>
        <taxon>Pelovirga</taxon>
    </lineage>
</organism>
<evidence type="ECO:0000313" key="2">
    <source>
        <dbReference type="EMBL" id="MBD1401918.1"/>
    </source>
</evidence>
<name>A0A8J6QSU4_9BACT</name>
<proteinExistence type="predicted"/>
<dbReference type="EMBL" id="JACWUN010000037">
    <property type="protein sequence ID" value="MBD1401918.1"/>
    <property type="molecule type" value="Genomic_DNA"/>
</dbReference>
<dbReference type="InterPro" id="IPR038721">
    <property type="entry name" value="IS701-like_DDE_dom"/>
</dbReference>
<protein>
    <submittedName>
        <fullName evidence="2">Transposase</fullName>
    </submittedName>
</protein>
<dbReference type="AlphaFoldDB" id="A0A8J6QSU4"/>
<dbReference type="Pfam" id="PF13546">
    <property type="entry name" value="DDE_5"/>
    <property type="match status" value="1"/>
</dbReference>
<reference evidence="2" key="1">
    <citation type="submission" date="2020-09" db="EMBL/GenBank/DDBJ databases">
        <title>Pelobacter alkaliphilus sp. nov., a novel anaerobic arsenate-reducing bacterium from terrestrial mud volcano.</title>
        <authorList>
            <person name="Khomyakova M.A."/>
            <person name="Merkel A.Y."/>
            <person name="Slobodkin A.I."/>
        </authorList>
    </citation>
    <scope>NUCLEOTIDE SEQUENCE</scope>
    <source>
        <strain evidence="2">M08fum</strain>
    </source>
</reference>
<gene>
    <name evidence="2" type="ORF">ICT70_14755</name>
</gene>
<dbReference type="Proteomes" id="UP000632828">
    <property type="component" value="Unassembled WGS sequence"/>
</dbReference>
<sequence length="395" mass="45433">MVVMRFIFSLAFTGKNLFRYLRSVGSEAEISKDTAYRFLNSVHANWRKFLHLLSAAVINHQLLPLTEKKTPKVFIVDDSLYKRNRSKKVELLARVHDHNEKRYYLGFRMLTLGWSDGSTYVPVSFSLLSSANKKSRLTEMAEVDKRTNGYKRRTESLRKAPEVMKELIMQARSSGLDADYLLFDSWFAFPSVIVGLLEQQQQVICMLKSMKTITYGYKGFDLTLNDLYKSVSKRRGRAKILASVQVELGKNSKGDAVMAKIVFVRDRSKKKWLALLSTDVHLADEDIIALYKRRWDIEVFFKITKSYLNLAKEFQSRSYDALVAHTSIVFARYIMLALARRTSNDPRTLGSLFHAGCDELRQVSFVEALQLLMNLLEQVIKSFADKMVAPIKAML</sequence>
<evidence type="ECO:0000259" key="1">
    <source>
        <dbReference type="Pfam" id="PF13546"/>
    </source>
</evidence>
<feature type="non-terminal residue" evidence="2">
    <location>
        <position position="395"/>
    </location>
</feature>
<dbReference type="InterPro" id="IPR012337">
    <property type="entry name" value="RNaseH-like_sf"/>
</dbReference>
<evidence type="ECO:0000313" key="3">
    <source>
        <dbReference type="Proteomes" id="UP000632828"/>
    </source>
</evidence>
<dbReference type="SUPFAM" id="SSF53098">
    <property type="entry name" value="Ribonuclease H-like"/>
    <property type="match status" value="1"/>
</dbReference>